<dbReference type="Proteomes" id="UP001283341">
    <property type="component" value="Unassembled WGS sequence"/>
</dbReference>
<dbReference type="AlphaFoldDB" id="A0AAE0ICN9"/>
<dbReference type="GO" id="GO:0016020">
    <property type="term" value="C:membrane"/>
    <property type="evidence" value="ECO:0007669"/>
    <property type="project" value="UniProtKB-SubCell"/>
</dbReference>
<organism evidence="4 5">
    <name type="scientific">Apodospora peruviana</name>
    <dbReference type="NCBI Taxonomy" id="516989"/>
    <lineage>
        <taxon>Eukaryota</taxon>
        <taxon>Fungi</taxon>
        <taxon>Dikarya</taxon>
        <taxon>Ascomycota</taxon>
        <taxon>Pezizomycotina</taxon>
        <taxon>Sordariomycetes</taxon>
        <taxon>Sordariomycetidae</taxon>
        <taxon>Sordariales</taxon>
        <taxon>Lasiosphaeriaceae</taxon>
        <taxon>Apodospora</taxon>
    </lineage>
</organism>
<feature type="transmembrane region" description="Helical" evidence="3">
    <location>
        <begin position="395"/>
        <end position="419"/>
    </location>
</feature>
<dbReference type="PANTHER" id="PTHR23524:SF1">
    <property type="entry name" value="MRH DOMAIN-CONTAINING PROTEIN-RELATED"/>
    <property type="match status" value="1"/>
</dbReference>
<feature type="transmembrane region" description="Helical" evidence="3">
    <location>
        <begin position="464"/>
        <end position="486"/>
    </location>
</feature>
<feature type="transmembrane region" description="Helical" evidence="3">
    <location>
        <begin position="20"/>
        <end position="41"/>
    </location>
</feature>
<feature type="transmembrane region" description="Helical" evidence="3">
    <location>
        <begin position="546"/>
        <end position="566"/>
    </location>
</feature>
<feature type="compositionally biased region" description="Polar residues" evidence="2">
    <location>
        <begin position="171"/>
        <end position="181"/>
    </location>
</feature>
<reference evidence="4" key="1">
    <citation type="journal article" date="2023" name="Mol. Phylogenet. Evol.">
        <title>Genome-scale phylogeny and comparative genomics of the fungal order Sordariales.</title>
        <authorList>
            <person name="Hensen N."/>
            <person name="Bonometti L."/>
            <person name="Westerberg I."/>
            <person name="Brannstrom I.O."/>
            <person name="Guillou S."/>
            <person name="Cros-Aarteil S."/>
            <person name="Calhoun S."/>
            <person name="Haridas S."/>
            <person name="Kuo A."/>
            <person name="Mondo S."/>
            <person name="Pangilinan J."/>
            <person name="Riley R."/>
            <person name="LaButti K."/>
            <person name="Andreopoulos B."/>
            <person name="Lipzen A."/>
            <person name="Chen C."/>
            <person name="Yan M."/>
            <person name="Daum C."/>
            <person name="Ng V."/>
            <person name="Clum A."/>
            <person name="Steindorff A."/>
            <person name="Ohm R.A."/>
            <person name="Martin F."/>
            <person name="Silar P."/>
            <person name="Natvig D.O."/>
            <person name="Lalanne C."/>
            <person name="Gautier V."/>
            <person name="Ament-Velasquez S.L."/>
            <person name="Kruys A."/>
            <person name="Hutchinson M.I."/>
            <person name="Powell A.J."/>
            <person name="Barry K."/>
            <person name="Miller A.N."/>
            <person name="Grigoriev I.V."/>
            <person name="Debuchy R."/>
            <person name="Gladieux P."/>
            <person name="Hiltunen Thoren M."/>
            <person name="Johannesson H."/>
        </authorList>
    </citation>
    <scope>NUCLEOTIDE SEQUENCE</scope>
    <source>
        <strain evidence="4">CBS 118394</strain>
    </source>
</reference>
<protein>
    <recommendedName>
        <fullName evidence="6">MFS transporter</fullName>
    </recommendedName>
</protein>
<keyword evidence="5" id="KW-1185">Reference proteome</keyword>
<dbReference type="InterPro" id="IPR036259">
    <property type="entry name" value="MFS_trans_sf"/>
</dbReference>
<evidence type="ECO:0008006" key="6">
    <source>
        <dbReference type="Google" id="ProtNLM"/>
    </source>
</evidence>
<evidence type="ECO:0000313" key="4">
    <source>
        <dbReference type="EMBL" id="KAK3322601.1"/>
    </source>
</evidence>
<dbReference type="InterPro" id="IPR011701">
    <property type="entry name" value="MFS"/>
</dbReference>
<feature type="transmembrane region" description="Helical" evidence="3">
    <location>
        <begin position="572"/>
        <end position="595"/>
    </location>
</feature>
<comment type="caution">
    <text evidence="4">The sequence shown here is derived from an EMBL/GenBank/DDBJ whole genome shotgun (WGS) entry which is preliminary data.</text>
</comment>
<feature type="transmembrane region" description="Helical" evidence="3">
    <location>
        <begin position="89"/>
        <end position="108"/>
    </location>
</feature>
<feature type="transmembrane region" description="Helical" evidence="3">
    <location>
        <begin position="356"/>
        <end position="375"/>
    </location>
</feature>
<keyword evidence="3" id="KW-1133">Transmembrane helix</keyword>
<keyword evidence="3" id="KW-0812">Transmembrane</keyword>
<reference evidence="4" key="2">
    <citation type="submission" date="2023-06" db="EMBL/GenBank/DDBJ databases">
        <authorList>
            <consortium name="Lawrence Berkeley National Laboratory"/>
            <person name="Haridas S."/>
            <person name="Hensen N."/>
            <person name="Bonometti L."/>
            <person name="Westerberg I."/>
            <person name="Brannstrom I.O."/>
            <person name="Guillou S."/>
            <person name="Cros-Aarteil S."/>
            <person name="Calhoun S."/>
            <person name="Kuo A."/>
            <person name="Mondo S."/>
            <person name="Pangilinan J."/>
            <person name="Riley R."/>
            <person name="Labutti K."/>
            <person name="Andreopoulos B."/>
            <person name="Lipzen A."/>
            <person name="Chen C."/>
            <person name="Yanf M."/>
            <person name="Daum C."/>
            <person name="Ng V."/>
            <person name="Clum A."/>
            <person name="Steindorff A."/>
            <person name="Ohm R."/>
            <person name="Martin F."/>
            <person name="Silar P."/>
            <person name="Natvig D."/>
            <person name="Lalanne C."/>
            <person name="Gautier V."/>
            <person name="Ament-Velasquez S.L."/>
            <person name="Kruys A."/>
            <person name="Hutchinson M.I."/>
            <person name="Powell A.J."/>
            <person name="Barry K."/>
            <person name="Miller A.N."/>
            <person name="Grigoriev I.V."/>
            <person name="Debuchy R."/>
            <person name="Gladieux P."/>
            <person name="Thoren M.H."/>
            <person name="Johannesson H."/>
        </authorList>
    </citation>
    <scope>NUCLEOTIDE SEQUENCE</scope>
    <source>
        <strain evidence="4">CBS 118394</strain>
    </source>
</reference>
<sequence>MAPRNRVLRFLPFAESTTALQAVTYLLGISLFSISFLVFLNSSVSFVITDLIGVKDGVGDIVGTLGFVDEVVALIACPVWGLVSDRSGVRYVAVAGYAVIGVALFLFVQARNVYPQLLLARIFFAVGATAAATMVTAILPSLTDENETLAETNGGAPKPPGHRRDPRQRESITPSIDSEATITPERFRNSSNSNHGSEDGNSSRPDVGSSRRPGGDNNNTTTGKPSALAGYVGLFTGCGALVALSLFLPLPARFGQISGVTLGDAVKYSFYVVGSISLAVAVCVFFGLRGLKGEEGKGWRMLFGLRGANLDGSAAEGRKDVLPYWHLLKDSVWLGFTDSEIALGYLGGFVARASTVAISLFMPLFVNAFFIRNGYCHGSPNDPSPELKKECRQAYVLASILTGVAQLVGLICAPLFGYLSSRAGGVNYPIIVATTLGMVGYIAFPQLDSPEYKDVNGRGGGPVVFFFAALIGVSQIGAIVCSLGSLGRGVLKVDIVNVLTTPDGDQETLVEAVDEPNETAPLLENRTVLPEDTVSRVRLKGSVAGVYSWCGGAAILLLTKLGGYLFDTWSTGAPFYLMAAFNGVLLLASVAIDVGRAAAARRRRRGSLRLTGEL</sequence>
<evidence type="ECO:0000256" key="1">
    <source>
        <dbReference type="ARBA" id="ARBA00004141"/>
    </source>
</evidence>
<evidence type="ECO:0000313" key="5">
    <source>
        <dbReference type="Proteomes" id="UP001283341"/>
    </source>
</evidence>
<feature type="transmembrane region" description="Helical" evidence="3">
    <location>
        <begin position="120"/>
        <end position="139"/>
    </location>
</feature>
<dbReference type="EMBL" id="JAUEDM010000003">
    <property type="protein sequence ID" value="KAK3322601.1"/>
    <property type="molecule type" value="Genomic_DNA"/>
</dbReference>
<dbReference type="Gene3D" id="1.20.1250.20">
    <property type="entry name" value="MFS general substrate transporter like domains"/>
    <property type="match status" value="1"/>
</dbReference>
<feature type="transmembrane region" description="Helical" evidence="3">
    <location>
        <begin position="228"/>
        <end position="248"/>
    </location>
</feature>
<evidence type="ECO:0000256" key="2">
    <source>
        <dbReference type="SAM" id="MobiDB-lite"/>
    </source>
</evidence>
<comment type="subcellular location">
    <subcellularLocation>
        <location evidence="1">Membrane</location>
        <topology evidence="1">Multi-pass membrane protein</topology>
    </subcellularLocation>
</comment>
<feature type="region of interest" description="Disordered" evidence="2">
    <location>
        <begin position="148"/>
        <end position="222"/>
    </location>
</feature>
<feature type="compositionally biased region" description="Polar residues" evidence="2">
    <location>
        <begin position="189"/>
        <end position="204"/>
    </location>
</feature>
<evidence type="ECO:0000256" key="3">
    <source>
        <dbReference type="SAM" id="Phobius"/>
    </source>
</evidence>
<dbReference type="SUPFAM" id="SSF103473">
    <property type="entry name" value="MFS general substrate transporter"/>
    <property type="match status" value="2"/>
</dbReference>
<gene>
    <name evidence="4" type="ORF">B0H66DRAFT_210373</name>
</gene>
<accession>A0AAE0ICN9</accession>
<feature type="transmembrane region" description="Helical" evidence="3">
    <location>
        <begin position="426"/>
        <end position="444"/>
    </location>
</feature>
<dbReference type="GO" id="GO:0022857">
    <property type="term" value="F:transmembrane transporter activity"/>
    <property type="evidence" value="ECO:0007669"/>
    <property type="project" value="InterPro"/>
</dbReference>
<dbReference type="Pfam" id="PF07690">
    <property type="entry name" value="MFS_1"/>
    <property type="match status" value="1"/>
</dbReference>
<dbReference type="PANTHER" id="PTHR23524">
    <property type="entry name" value="TRANSPORTER, PUTATIVE (AFU_ORTHOLOGUE AFUA_8G04850)-RELATED"/>
    <property type="match status" value="1"/>
</dbReference>
<keyword evidence="3" id="KW-0472">Membrane</keyword>
<name>A0AAE0ICN9_9PEZI</name>
<proteinExistence type="predicted"/>
<feature type="transmembrane region" description="Helical" evidence="3">
    <location>
        <begin position="268"/>
        <end position="291"/>
    </location>
</feature>
<feature type="transmembrane region" description="Helical" evidence="3">
    <location>
        <begin position="61"/>
        <end position="82"/>
    </location>
</feature>